<name>A0AA39K3P4_ARMTA</name>
<keyword evidence="3" id="KW-1185">Reference proteome</keyword>
<dbReference type="Proteomes" id="UP001175211">
    <property type="component" value="Unassembled WGS sequence"/>
</dbReference>
<evidence type="ECO:0000313" key="3">
    <source>
        <dbReference type="Proteomes" id="UP001175211"/>
    </source>
</evidence>
<evidence type="ECO:0000313" key="2">
    <source>
        <dbReference type="EMBL" id="KAK0452865.1"/>
    </source>
</evidence>
<feature type="transmembrane region" description="Helical" evidence="1">
    <location>
        <begin position="6"/>
        <end position="24"/>
    </location>
</feature>
<sequence length="89" mass="10128">MFMVHFGMTSSLFILIIFVFRLILPAMIFKRNLDSSVGAIVTISMSRMKRVRRFPPSFAMAIAHGRVVPVRSKRARSVEQRVKGEDTVS</sequence>
<dbReference type="AlphaFoldDB" id="A0AA39K3P4"/>
<comment type="caution">
    <text evidence="2">The sequence shown here is derived from an EMBL/GenBank/DDBJ whole genome shotgun (WGS) entry which is preliminary data.</text>
</comment>
<gene>
    <name evidence="2" type="ORF">EV420DRAFT_1557130</name>
</gene>
<keyword evidence="1" id="KW-1133">Transmembrane helix</keyword>
<organism evidence="2 3">
    <name type="scientific">Armillaria tabescens</name>
    <name type="common">Ringless honey mushroom</name>
    <name type="synonym">Agaricus tabescens</name>
    <dbReference type="NCBI Taxonomy" id="1929756"/>
    <lineage>
        <taxon>Eukaryota</taxon>
        <taxon>Fungi</taxon>
        <taxon>Dikarya</taxon>
        <taxon>Basidiomycota</taxon>
        <taxon>Agaricomycotina</taxon>
        <taxon>Agaricomycetes</taxon>
        <taxon>Agaricomycetidae</taxon>
        <taxon>Agaricales</taxon>
        <taxon>Marasmiineae</taxon>
        <taxon>Physalacriaceae</taxon>
        <taxon>Desarmillaria</taxon>
    </lineage>
</organism>
<reference evidence="2" key="1">
    <citation type="submission" date="2023-06" db="EMBL/GenBank/DDBJ databases">
        <authorList>
            <consortium name="Lawrence Berkeley National Laboratory"/>
            <person name="Ahrendt S."/>
            <person name="Sahu N."/>
            <person name="Indic B."/>
            <person name="Wong-Bajracharya J."/>
            <person name="Merenyi Z."/>
            <person name="Ke H.-M."/>
            <person name="Monk M."/>
            <person name="Kocsube S."/>
            <person name="Drula E."/>
            <person name="Lipzen A."/>
            <person name="Balint B."/>
            <person name="Henrissat B."/>
            <person name="Andreopoulos B."/>
            <person name="Martin F.M."/>
            <person name="Harder C.B."/>
            <person name="Rigling D."/>
            <person name="Ford K.L."/>
            <person name="Foster G.D."/>
            <person name="Pangilinan J."/>
            <person name="Papanicolaou A."/>
            <person name="Barry K."/>
            <person name="LaButti K."/>
            <person name="Viragh M."/>
            <person name="Koriabine M."/>
            <person name="Yan M."/>
            <person name="Riley R."/>
            <person name="Champramary S."/>
            <person name="Plett K.L."/>
            <person name="Tsai I.J."/>
            <person name="Slot J."/>
            <person name="Sipos G."/>
            <person name="Plett J."/>
            <person name="Nagy L.G."/>
            <person name="Grigoriev I.V."/>
        </authorList>
    </citation>
    <scope>NUCLEOTIDE SEQUENCE</scope>
    <source>
        <strain evidence="2">CCBAS 213</strain>
    </source>
</reference>
<keyword evidence="1" id="KW-0812">Transmembrane</keyword>
<accession>A0AA39K3P4</accession>
<protein>
    <submittedName>
        <fullName evidence="2">Uncharacterized protein</fullName>
    </submittedName>
</protein>
<dbReference type="RefSeq" id="XP_060328201.1">
    <property type="nucleotide sequence ID" value="XM_060473690.1"/>
</dbReference>
<proteinExistence type="predicted"/>
<dbReference type="EMBL" id="JAUEPS010000029">
    <property type="protein sequence ID" value="KAK0452865.1"/>
    <property type="molecule type" value="Genomic_DNA"/>
</dbReference>
<dbReference type="GeneID" id="85357238"/>
<keyword evidence="1" id="KW-0472">Membrane</keyword>
<evidence type="ECO:0000256" key="1">
    <source>
        <dbReference type="SAM" id="Phobius"/>
    </source>
</evidence>